<accession>A0A0F8Z945</accession>
<name>A0A0F8Z945_9ZZZZ</name>
<organism evidence="1">
    <name type="scientific">marine sediment metagenome</name>
    <dbReference type="NCBI Taxonomy" id="412755"/>
    <lineage>
        <taxon>unclassified sequences</taxon>
        <taxon>metagenomes</taxon>
        <taxon>ecological metagenomes</taxon>
    </lineage>
</organism>
<evidence type="ECO:0000313" key="1">
    <source>
        <dbReference type="EMBL" id="KKK90322.1"/>
    </source>
</evidence>
<comment type="caution">
    <text evidence="1">The sequence shown here is derived from an EMBL/GenBank/DDBJ whole genome shotgun (WGS) entry which is preliminary data.</text>
</comment>
<proteinExistence type="predicted"/>
<dbReference type="AlphaFoldDB" id="A0A0F8Z945"/>
<dbReference type="EMBL" id="LAZR01049153">
    <property type="protein sequence ID" value="KKK90322.1"/>
    <property type="molecule type" value="Genomic_DNA"/>
</dbReference>
<reference evidence="1" key="1">
    <citation type="journal article" date="2015" name="Nature">
        <title>Complex archaea that bridge the gap between prokaryotes and eukaryotes.</title>
        <authorList>
            <person name="Spang A."/>
            <person name="Saw J.H."/>
            <person name="Jorgensen S.L."/>
            <person name="Zaremba-Niedzwiedzka K."/>
            <person name="Martijn J."/>
            <person name="Lind A.E."/>
            <person name="van Eijk R."/>
            <person name="Schleper C."/>
            <person name="Guy L."/>
            <person name="Ettema T.J."/>
        </authorList>
    </citation>
    <scope>NUCLEOTIDE SEQUENCE</scope>
</reference>
<protein>
    <submittedName>
        <fullName evidence="1">Uncharacterized protein</fullName>
    </submittedName>
</protein>
<sequence length="91" mass="10241">MSDEVKGVDTILGLVGEPPLNISIEEKVISISRSLLRALNERHLAFIPYCFKCKEPVNWMIPATDKGVMFKCPTCGRTWTISKKEEANDTE</sequence>
<gene>
    <name evidence="1" type="ORF">LCGC14_2724170</name>
</gene>